<dbReference type="AlphaFoldDB" id="A0AAQ3RE61"/>
<protein>
    <submittedName>
        <fullName evidence="2">Uncharacterized protein</fullName>
    </submittedName>
</protein>
<reference evidence="2 3" key="1">
    <citation type="journal article" date="2023" name="Life. Sci Alliance">
        <title>Evolutionary insights into 3D genome organization and epigenetic landscape of Vigna mungo.</title>
        <authorList>
            <person name="Junaid A."/>
            <person name="Singh B."/>
            <person name="Bhatia S."/>
        </authorList>
    </citation>
    <scope>NUCLEOTIDE SEQUENCE [LARGE SCALE GENOMIC DNA]</scope>
    <source>
        <strain evidence="2">Urdbean</strain>
    </source>
</reference>
<dbReference type="Proteomes" id="UP001374535">
    <property type="component" value="Chromosome 11"/>
</dbReference>
<name>A0AAQ3RE61_VIGMU</name>
<evidence type="ECO:0000313" key="3">
    <source>
        <dbReference type="Proteomes" id="UP001374535"/>
    </source>
</evidence>
<feature type="compositionally biased region" description="Low complexity" evidence="1">
    <location>
        <begin position="111"/>
        <end position="125"/>
    </location>
</feature>
<proteinExistence type="predicted"/>
<accession>A0AAQ3RE61</accession>
<evidence type="ECO:0000313" key="2">
    <source>
        <dbReference type="EMBL" id="WVY89713.1"/>
    </source>
</evidence>
<feature type="region of interest" description="Disordered" evidence="1">
    <location>
        <begin position="73"/>
        <end position="148"/>
    </location>
</feature>
<evidence type="ECO:0000256" key="1">
    <source>
        <dbReference type="SAM" id="MobiDB-lite"/>
    </source>
</evidence>
<sequence length="148" mass="15885">MKLEIPLFLRFHRVTKTESICDKPMGQNRTERTRKLRRLQSHRDHQRYISNNINEDVKMGIGFTKEEAAEAILPTGPRPGENTGNDLVAGLTEDLGAVRPVPSDGDDGDCDSNGACDGDSDGGNATSDSLVRDEGGALSGGNRCGSGQ</sequence>
<feature type="compositionally biased region" description="Gly residues" evidence="1">
    <location>
        <begin position="137"/>
        <end position="148"/>
    </location>
</feature>
<dbReference type="EMBL" id="CP144690">
    <property type="protein sequence ID" value="WVY89713.1"/>
    <property type="molecule type" value="Genomic_DNA"/>
</dbReference>
<organism evidence="2 3">
    <name type="scientific">Vigna mungo</name>
    <name type="common">Black gram</name>
    <name type="synonym">Phaseolus mungo</name>
    <dbReference type="NCBI Taxonomy" id="3915"/>
    <lineage>
        <taxon>Eukaryota</taxon>
        <taxon>Viridiplantae</taxon>
        <taxon>Streptophyta</taxon>
        <taxon>Embryophyta</taxon>
        <taxon>Tracheophyta</taxon>
        <taxon>Spermatophyta</taxon>
        <taxon>Magnoliopsida</taxon>
        <taxon>eudicotyledons</taxon>
        <taxon>Gunneridae</taxon>
        <taxon>Pentapetalae</taxon>
        <taxon>rosids</taxon>
        <taxon>fabids</taxon>
        <taxon>Fabales</taxon>
        <taxon>Fabaceae</taxon>
        <taxon>Papilionoideae</taxon>
        <taxon>50 kb inversion clade</taxon>
        <taxon>NPAAA clade</taxon>
        <taxon>indigoferoid/millettioid clade</taxon>
        <taxon>Phaseoleae</taxon>
        <taxon>Vigna</taxon>
    </lineage>
</organism>
<gene>
    <name evidence="2" type="ORF">V8G54_035227</name>
</gene>
<keyword evidence="3" id="KW-1185">Reference proteome</keyword>